<dbReference type="Proteomes" id="UP000033452">
    <property type="component" value="Unassembled WGS sequence"/>
</dbReference>
<dbReference type="GO" id="GO:0045227">
    <property type="term" value="P:capsule polysaccharide biosynthetic process"/>
    <property type="evidence" value="ECO:0007669"/>
    <property type="project" value="InterPro"/>
</dbReference>
<organism evidence="2 3">
    <name type="scientific">Pseudoalteromonas rubra</name>
    <dbReference type="NCBI Taxonomy" id="43658"/>
    <lineage>
        <taxon>Bacteria</taxon>
        <taxon>Pseudomonadati</taxon>
        <taxon>Pseudomonadota</taxon>
        <taxon>Gammaproteobacteria</taxon>
        <taxon>Alteromonadales</taxon>
        <taxon>Pseudoalteromonadaceae</taxon>
        <taxon>Pseudoalteromonas</taxon>
    </lineage>
</organism>
<feature type="transmembrane region" description="Helical" evidence="1">
    <location>
        <begin position="338"/>
        <end position="359"/>
    </location>
</feature>
<feature type="transmembrane region" description="Helical" evidence="1">
    <location>
        <begin position="135"/>
        <end position="151"/>
    </location>
</feature>
<keyword evidence="1" id="KW-0812">Transmembrane</keyword>
<gene>
    <name evidence="2" type="ORF">TW77_13450</name>
</gene>
<dbReference type="AlphaFoldDB" id="A0A0F4QLI7"/>
<name>A0A0F4QLI7_9GAMM</name>
<keyword evidence="1" id="KW-1133">Transmembrane helix</keyword>
<dbReference type="GO" id="GO:0016020">
    <property type="term" value="C:membrane"/>
    <property type="evidence" value="ECO:0007669"/>
    <property type="project" value="InterPro"/>
</dbReference>
<keyword evidence="1" id="KW-0472">Membrane</keyword>
<feature type="transmembrane region" description="Helical" evidence="1">
    <location>
        <begin position="223"/>
        <end position="241"/>
    </location>
</feature>
<accession>A0A0F4QLI7</accession>
<evidence type="ECO:0000313" key="3">
    <source>
        <dbReference type="Proteomes" id="UP000033452"/>
    </source>
</evidence>
<dbReference type="Pfam" id="PF14102">
    <property type="entry name" value="Caps_synth_CapC"/>
    <property type="match status" value="2"/>
</dbReference>
<dbReference type="InterPro" id="IPR008338">
    <property type="entry name" value="Capsule_biosynth_CapC"/>
</dbReference>
<reference evidence="2 3" key="1">
    <citation type="journal article" date="2015" name="BMC Genomics">
        <title>Genome mining reveals unlocked bioactive potential of marine Gram-negative bacteria.</title>
        <authorList>
            <person name="Machado H."/>
            <person name="Sonnenschein E.C."/>
            <person name="Melchiorsen J."/>
            <person name="Gram L."/>
        </authorList>
    </citation>
    <scope>NUCLEOTIDE SEQUENCE [LARGE SCALE GENOMIC DNA]</scope>
    <source>
        <strain evidence="2 3">S2471</strain>
    </source>
</reference>
<feature type="transmembrane region" description="Helical" evidence="1">
    <location>
        <begin position="12"/>
        <end position="36"/>
    </location>
</feature>
<dbReference type="EMBL" id="JXYA01000028">
    <property type="protein sequence ID" value="KJZ08135.1"/>
    <property type="molecule type" value="Genomic_DNA"/>
</dbReference>
<evidence type="ECO:0000256" key="1">
    <source>
        <dbReference type="SAM" id="Phobius"/>
    </source>
</evidence>
<dbReference type="PATRIC" id="fig|43658.5.peg.2840"/>
<sequence>MDWVLPLFPDGSGLGQSVITTVWVGIAVVCMLNLRFGFPLTGLVVPGYLVPLLIVSPVSAVVIILEAIVVYVLMRCSAKVAMERLGYAEMFGRDRFFAIILISILVRVFMDTLFWPQIGQVLALWDITFDYAGQLYSLGLVIIALTANVMWNGGFRYGMRVTLIQLAITFILVRFILMPFTNFSIANLAIMYEAVAASILAAPKAYIILVITAFLASRANIRYGWEFNGIMLPALLALQLMQPTKLLTTFIETTVILSLGAILLNLTRLKHANFEGARLLLLFFNIGFFYKLVLNYFVVDYFPTLKATDTFAFGYMLSTLLALKIYQKNALGLVLRATFQTSMVGGLLAFGIGFAIMFVPSLIQPPVQPIEVDKVQSAPLSHHVSEYKSYLYTARYDLLNLSHYQQAQQLQRFRGAIRLLNENRQDPDTQQRAAQVLAELGFALIDNPATLVIKDTQTTHPRGFFALAKSPVREHIVTVPYPTSERLAGDAAGQLFAILGSRALALGTRVTPSVASQQTRPQSAYYQAFIAALNSNEVLQLRAINQYTRPQLKLTRFAEQSQFWIYNQLPESLSQRQLTRLLGFERSQFGLLSEDNLPYPGYQGAMLETFFDNLSYSTLLSHTARSNANAVQYPVEQLNLPLDELVTQFSQHISAKGSGHFRMLEENEAALWEYEVLEPLFKLSHALRSRAINEDDLNRLEQLNRLANMVGYRLQLVINNAHRLVVISPLPEINYYQQGQGFYAINLNTTQPLTIQVPRPLFESNTLQFATDLFQTSGARALLIAGAHPYASEEANVMAPTNTRTLYNVVHQSAVRHNPGMPVLSLQVRSHSAPSQIRPSALAYQFTQPDFRHTSTINALRKAMTRLGISVEKVSGQIATRGLEIGSSPQSGYRLFSPDSELATLWLASDFKQHYAVSEQALQERLLAVSTMPRFMPLRLAATGPDDWVKLSDEQMQKLSRNIGRYAQTQHLPWLSALCDELPRCQLQAIRLSDNQLLGLHVQLAGKTAAVYLAQRNRLITLEALENMMQGGPNVLD</sequence>
<comment type="caution">
    <text evidence="2">The sequence shown here is derived from an EMBL/GenBank/DDBJ whole genome shotgun (WGS) entry which is preliminary data.</text>
</comment>
<evidence type="ECO:0008006" key="4">
    <source>
        <dbReference type="Google" id="ProtNLM"/>
    </source>
</evidence>
<feature type="transmembrane region" description="Helical" evidence="1">
    <location>
        <begin position="163"/>
        <end position="183"/>
    </location>
</feature>
<feature type="transmembrane region" description="Helical" evidence="1">
    <location>
        <begin position="279"/>
        <end position="298"/>
    </location>
</feature>
<feature type="transmembrane region" description="Helical" evidence="1">
    <location>
        <begin position="247"/>
        <end position="267"/>
    </location>
</feature>
<dbReference type="OrthoDB" id="5630352at2"/>
<proteinExistence type="predicted"/>
<keyword evidence="3" id="KW-1185">Reference proteome</keyword>
<feature type="transmembrane region" description="Helical" evidence="1">
    <location>
        <begin position="195"/>
        <end position="216"/>
    </location>
</feature>
<feature type="transmembrane region" description="Helical" evidence="1">
    <location>
        <begin position="310"/>
        <end position="326"/>
    </location>
</feature>
<protein>
    <recommendedName>
        <fullName evidence="4">Capsule biosynthesis CapC</fullName>
    </recommendedName>
</protein>
<dbReference type="RefSeq" id="WP_046005504.1">
    <property type="nucleotide sequence ID" value="NZ_JXYA01000028.1"/>
</dbReference>
<feature type="transmembrane region" description="Helical" evidence="1">
    <location>
        <begin position="48"/>
        <end position="74"/>
    </location>
</feature>
<feature type="transmembrane region" description="Helical" evidence="1">
    <location>
        <begin position="95"/>
        <end position="115"/>
    </location>
</feature>
<evidence type="ECO:0000313" key="2">
    <source>
        <dbReference type="EMBL" id="KJZ08135.1"/>
    </source>
</evidence>